<dbReference type="GO" id="GO:0070292">
    <property type="term" value="P:N-acylphosphatidylethanolamine metabolic process"/>
    <property type="evidence" value="ECO:0007669"/>
    <property type="project" value="TreeGrafter"/>
</dbReference>
<dbReference type="GO" id="GO:0070290">
    <property type="term" value="F:N-acylphosphatidylethanolamine-specific phospholipase D activity"/>
    <property type="evidence" value="ECO:0007669"/>
    <property type="project" value="TreeGrafter"/>
</dbReference>
<evidence type="ECO:0000256" key="5">
    <source>
        <dbReference type="ARBA" id="ARBA00022801"/>
    </source>
</evidence>
<dbReference type="AlphaFoldDB" id="A0A818SSG3"/>
<dbReference type="InterPro" id="IPR024079">
    <property type="entry name" value="MetalloPept_cat_dom_sf"/>
</dbReference>
<dbReference type="Pfam" id="PF00413">
    <property type="entry name" value="Peptidase_M10"/>
    <property type="match status" value="1"/>
</dbReference>
<keyword evidence="5" id="KW-0378">Hydrolase</keyword>
<feature type="binding site" evidence="7">
    <location>
        <position position="466"/>
    </location>
    <ligand>
        <name>Zn(2+)</name>
        <dbReference type="ChEBI" id="CHEBI:29105"/>
        <label>2</label>
        <note>catalytic</note>
    </ligand>
</feature>
<feature type="binding site" evidence="7">
    <location>
        <position position="480"/>
    </location>
    <ligand>
        <name>Zn(2+)</name>
        <dbReference type="ChEBI" id="CHEBI:29105"/>
        <label>2</label>
        <note>catalytic</note>
    </ligand>
</feature>
<evidence type="ECO:0000256" key="7">
    <source>
        <dbReference type="PIRSR" id="PIRSR621190-2"/>
    </source>
</evidence>
<dbReference type="Pfam" id="PF04500">
    <property type="entry name" value="FLYWCH"/>
    <property type="match status" value="1"/>
</dbReference>
<evidence type="ECO:0000259" key="9">
    <source>
        <dbReference type="PROSITE" id="PS51845"/>
    </source>
</evidence>
<dbReference type="InterPro" id="IPR006026">
    <property type="entry name" value="Peptidase_Metallo"/>
</dbReference>
<evidence type="ECO:0000256" key="8">
    <source>
        <dbReference type="SAM" id="MobiDB-lite"/>
    </source>
</evidence>
<dbReference type="GO" id="GO:0005737">
    <property type="term" value="C:cytoplasm"/>
    <property type="evidence" value="ECO:0007669"/>
    <property type="project" value="TreeGrafter"/>
</dbReference>
<dbReference type="GO" id="GO:0031012">
    <property type="term" value="C:extracellular matrix"/>
    <property type="evidence" value="ECO:0007669"/>
    <property type="project" value="InterPro"/>
</dbReference>
<keyword evidence="3 7" id="KW-0479">Metal-binding</keyword>
<dbReference type="EMBL" id="CAJOBB010000395">
    <property type="protein sequence ID" value="CAF3669994.1"/>
    <property type="molecule type" value="Genomic_DNA"/>
</dbReference>
<evidence type="ECO:0000256" key="1">
    <source>
        <dbReference type="ARBA" id="ARBA00010370"/>
    </source>
</evidence>
<evidence type="ECO:0000256" key="4">
    <source>
        <dbReference type="ARBA" id="ARBA00022771"/>
    </source>
</evidence>
<dbReference type="Gene3D" id="1.10.1300.10">
    <property type="entry name" value="3'5'-cyclic nucleotide phosphodiesterase, catalytic domain"/>
    <property type="match status" value="2"/>
</dbReference>
<dbReference type="Proteomes" id="UP000663868">
    <property type="component" value="Unassembled WGS sequence"/>
</dbReference>
<feature type="binding site" evidence="7">
    <location>
        <position position="411"/>
    </location>
    <ligand>
        <name>Ca(2+)</name>
        <dbReference type="ChEBI" id="CHEBI:29108"/>
        <label>2</label>
    </ligand>
</feature>
<sequence length="1255" mass="145253">MSIIKSSKKQDQLLLDGYCYRRAKSSETTWRCSKNNCAGRVRFDNIKYVSITDHNHAPNPEQTIANEFKSKISNSATISHDPPRRIIHEVLLSIDKNDGTAVPTYSSSQRTIERKRKKNDLPLPSPKSLSEIQIPDELKLTNGGQRFLLYDNGDVDHRMVILSSDDDLDCLSNSDHWHCDGTFKMSPQLFYQLYTLHGFVCGRALPLVYCFISGKSEPLYGEMFDNILKHISQRPTTITIDFEKAVENVVKLKLPMTTVSYCFFHFKQSLWRQVQGLGLQDLFVNDHQVRRYLKNFACLTLVPESFVIGEFERLQTEAPDSINEFVDYYEDVYIGRTIRNNRRRAPRFTIPMWNCFARFKLKKIFKWKLTNTDLPEHIAVKIREQIRHSFNDWAKHTSIIFQETGANDNADLNFVVTDQSHKRNDTLDGKLKYTIELVSDNSRFEMIKPWMNEYNLRFITTHQIGHFLGLNHCNDTSSIMFPYYQNIQPKHFLTENVTTKYGKSIPAFESKKVLKAAAEVVPTKTNKTSDKLIKSRKENGRYTNSFNPKFKFPSPALAIKWKMSTGVNTQLPYSKKELDKFLPIIRHNNSEELFRTTSGIRFIWIGHATCYIQMNNFRFLLDPIFSKRCGITSLIGPKCFRPPALSVNDLPGNLDAILISHNHFDHLDFRSVLDLNKRYGARLTWFCGLGLRKWFLKMGIRNVIELDWWQKYHFAKKEINIAFCPAQHWSRRTAFDINQSLWGGYAVWNTQHKFYYAGDTGYTHNISIFQQIGKQYGPFDLSAIPIGAYEPRWMMEAQHVSPDEAVQIHMDVQSKQSIGVHWGTFALANEYFMEPPFKLSQAVKNNLLNSSSFIVLKHVAQIYNVPTTTTFSEETPIPELGVETPQPEQLRVELNRINDWNFNIFRIEAISGERPLTAITYRIFQERDLIRTFSIEPHKLLSYLFALEDSYQQVPYHNKLHGADVCQSMHVLLNSSGIKVREKTKTFCFYYFLSNNKIKGRVQRIRDPGGDIRSSSARCPPSRENLYNEAIIFQDNNNDKKKVDFAILYNDESVLENHHLAIAFKLLQADERSIFSNLSAEQMETLRKRVVDMVLATDMAKHKTLLADFQNLVAAKKMSGNDYLSLESYDDRILVLKNMIHCADLSNMTKPLDTYSKWIDRLMVEFWKQGDAERDLGLDISPMCVRSPTTKDKHQIGFINGFVHPLWETWGSLVYPDANTILETLAQNREWHEASLAALTSSTTDNSSSHDDKQN</sequence>
<dbReference type="InterPro" id="IPR036866">
    <property type="entry name" value="RibonucZ/Hydroxyglut_hydro"/>
</dbReference>
<dbReference type="GO" id="GO:0070291">
    <property type="term" value="P:N-acylethanolamine metabolic process"/>
    <property type="evidence" value="ECO:0007669"/>
    <property type="project" value="TreeGrafter"/>
</dbReference>
<feature type="region of interest" description="Disordered" evidence="8">
    <location>
        <begin position="102"/>
        <end position="126"/>
    </location>
</feature>
<dbReference type="GO" id="GO:0006508">
    <property type="term" value="P:proteolysis"/>
    <property type="evidence" value="ECO:0007669"/>
    <property type="project" value="UniProtKB-KW"/>
</dbReference>
<dbReference type="SUPFAM" id="SSF55486">
    <property type="entry name" value="Metalloproteases ('zincins'), catalytic domain"/>
    <property type="match status" value="1"/>
</dbReference>
<dbReference type="InterPro" id="IPR018289">
    <property type="entry name" value="MULE_transposase_dom"/>
</dbReference>
<accession>A0A818SSG3</accession>
<feature type="domain" description="PDEase" evidence="9">
    <location>
        <begin position="882"/>
        <end position="1239"/>
    </location>
</feature>
<evidence type="ECO:0000256" key="6">
    <source>
        <dbReference type="ARBA" id="ARBA00022833"/>
    </source>
</evidence>
<dbReference type="Pfam" id="PF00233">
    <property type="entry name" value="PDEase_I"/>
    <property type="match status" value="1"/>
</dbReference>
<dbReference type="GO" id="GO:0008270">
    <property type="term" value="F:zinc ion binding"/>
    <property type="evidence" value="ECO:0007669"/>
    <property type="project" value="UniProtKB-KW"/>
</dbReference>
<dbReference type="Gene3D" id="3.40.390.10">
    <property type="entry name" value="Collagenase (Catalytic Domain)"/>
    <property type="match status" value="1"/>
</dbReference>
<dbReference type="PANTHER" id="PTHR15032">
    <property type="entry name" value="N-ACYL-PHOSPHATIDYLETHANOLAMINE-HYDROLYZING PHOSPHOLIPASE D"/>
    <property type="match status" value="1"/>
</dbReference>
<dbReference type="SUPFAM" id="SSF56281">
    <property type="entry name" value="Metallo-hydrolase/oxidoreductase"/>
    <property type="match status" value="1"/>
</dbReference>
<dbReference type="PRINTS" id="PR00138">
    <property type="entry name" value="MATRIXIN"/>
</dbReference>
<feature type="binding site" evidence="7">
    <location>
        <position position="421"/>
    </location>
    <ligand>
        <name>Zn(2+)</name>
        <dbReference type="ChEBI" id="CHEBI:29105"/>
        <label>1</label>
    </ligand>
</feature>
<reference evidence="10" key="1">
    <citation type="submission" date="2021-02" db="EMBL/GenBank/DDBJ databases">
        <authorList>
            <person name="Nowell W R."/>
        </authorList>
    </citation>
    <scope>NUCLEOTIDE SEQUENCE</scope>
</reference>
<keyword evidence="6 7" id="KW-0862">Zinc</keyword>
<feature type="binding site" evidence="7">
    <location>
        <position position="472"/>
    </location>
    <ligand>
        <name>Zn(2+)</name>
        <dbReference type="ChEBI" id="CHEBI:29105"/>
        <label>2</label>
        <note>catalytic</note>
    </ligand>
</feature>
<keyword evidence="7" id="KW-0106">Calcium</keyword>
<dbReference type="PROSITE" id="PS51845">
    <property type="entry name" value="PDEASE_I_2"/>
    <property type="match status" value="1"/>
</dbReference>
<name>A0A818SSG3_9BILA</name>
<dbReference type="SMART" id="SM00235">
    <property type="entry name" value="ZnMc"/>
    <property type="match status" value="1"/>
</dbReference>
<evidence type="ECO:0000256" key="3">
    <source>
        <dbReference type="ARBA" id="ARBA00022723"/>
    </source>
</evidence>
<dbReference type="GO" id="GO:0004114">
    <property type="term" value="F:3',5'-cyclic-nucleotide phosphodiesterase activity"/>
    <property type="evidence" value="ECO:0007669"/>
    <property type="project" value="InterPro"/>
</dbReference>
<dbReference type="Pfam" id="PF10551">
    <property type="entry name" value="MULE"/>
    <property type="match status" value="1"/>
</dbReference>
<comment type="cofactor">
    <cofactor evidence="7">
        <name>Zn(2+)</name>
        <dbReference type="ChEBI" id="CHEBI:29105"/>
    </cofactor>
    <text evidence="7">Binds 2 Zn(2+) ions per subunit.</text>
</comment>
<keyword evidence="2" id="KW-0645">Protease</keyword>
<feature type="binding site" evidence="7">
    <location>
        <position position="428"/>
    </location>
    <ligand>
        <name>Ca(2+)</name>
        <dbReference type="ChEBI" id="CHEBI:29108"/>
        <label>3</label>
    </ligand>
</feature>
<comment type="cofactor">
    <cofactor evidence="7">
        <name>Ca(2+)</name>
        <dbReference type="ChEBI" id="CHEBI:29108"/>
    </cofactor>
    <text evidence="7">Can bind about 5 Ca(2+) ions per subunit.</text>
</comment>
<dbReference type="Pfam" id="PF12706">
    <property type="entry name" value="Lactamase_B_2"/>
    <property type="match status" value="1"/>
</dbReference>
<dbReference type="GO" id="GO:0004222">
    <property type="term" value="F:metalloendopeptidase activity"/>
    <property type="evidence" value="ECO:0007669"/>
    <property type="project" value="InterPro"/>
</dbReference>
<evidence type="ECO:0000313" key="11">
    <source>
        <dbReference type="Proteomes" id="UP000663868"/>
    </source>
</evidence>
<dbReference type="InterPro" id="IPR001279">
    <property type="entry name" value="Metallo-B-lactamas"/>
</dbReference>
<comment type="similarity">
    <text evidence="1">Belongs to the peptidase M10A family.</text>
</comment>
<dbReference type="PANTHER" id="PTHR15032:SF4">
    <property type="entry name" value="N-ACYL-PHOSPHATIDYLETHANOLAMINE-HYDROLYZING PHOSPHOLIPASE D"/>
    <property type="match status" value="1"/>
</dbReference>
<dbReference type="InterPro" id="IPR007588">
    <property type="entry name" value="Znf_FLYWCH"/>
</dbReference>
<evidence type="ECO:0000256" key="2">
    <source>
        <dbReference type="ARBA" id="ARBA00022670"/>
    </source>
</evidence>
<dbReference type="InterPro" id="IPR036971">
    <property type="entry name" value="PDEase_catalytic_dom_sf"/>
</dbReference>
<protein>
    <recommendedName>
        <fullName evidence="9">PDEase domain-containing protein</fullName>
    </recommendedName>
</protein>
<comment type="caution">
    <text evidence="10">The sequence shown here is derived from an EMBL/GenBank/DDBJ whole genome shotgun (WGS) entry which is preliminary data.</text>
</comment>
<dbReference type="SUPFAM" id="SSF109604">
    <property type="entry name" value="HD-domain/PDEase-like"/>
    <property type="match status" value="1"/>
</dbReference>
<evidence type="ECO:0000313" key="10">
    <source>
        <dbReference type="EMBL" id="CAF3669994.1"/>
    </source>
</evidence>
<dbReference type="Gene3D" id="3.60.15.10">
    <property type="entry name" value="Ribonuclease Z/Hydroxyacylglutathione hydrolase-like"/>
    <property type="match status" value="1"/>
</dbReference>
<organism evidence="10 11">
    <name type="scientific">Adineta steineri</name>
    <dbReference type="NCBI Taxonomy" id="433720"/>
    <lineage>
        <taxon>Eukaryota</taxon>
        <taxon>Metazoa</taxon>
        <taxon>Spiralia</taxon>
        <taxon>Gnathifera</taxon>
        <taxon>Rotifera</taxon>
        <taxon>Eurotatoria</taxon>
        <taxon>Bdelloidea</taxon>
        <taxon>Adinetida</taxon>
        <taxon>Adinetidae</taxon>
        <taxon>Adineta</taxon>
    </lineage>
</organism>
<gene>
    <name evidence="10" type="ORF">KXQ929_LOCUS8917</name>
</gene>
<feature type="binding site" evidence="7">
    <location>
        <position position="429"/>
    </location>
    <ligand>
        <name>Ca(2+)</name>
        <dbReference type="ChEBI" id="CHEBI:29108"/>
        <label>3</label>
    </ligand>
</feature>
<dbReference type="GO" id="GO:0007165">
    <property type="term" value="P:signal transduction"/>
    <property type="evidence" value="ECO:0007669"/>
    <property type="project" value="InterPro"/>
</dbReference>
<dbReference type="InterPro" id="IPR002073">
    <property type="entry name" value="PDEase_catalytic_dom"/>
</dbReference>
<proteinExistence type="inferred from homology"/>
<dbReference type="InterPro" id="IPR021190">
    <property type="entry name" value="Pept_M10A"/>
</dbReference>
<dbReference type="Gene3D" id="2.20.25.240">
    <property type="match status" value="1"/>
</dbReference>
<dbReference type="InterPro" id="IPR001818">
    <property type="entry name" value="Pept_M10_metallopeptidase"/>
</dbReference>
<keyword evidence="4" id="KW-0863">Zinc-finger</keyword>
<feature type="binding site" evidence="7">
    <location>
        <position position="462"/>
    </location>
    <ligand>
        <name>Zn(2+)</name>
        <dbReference type="ChEBI" id="CHEBI:29105"/>
        <label>2</label>
        <note>catalytic</note>
    </ligand>
</feature>